<gene>
    <name evidence="2" type="ORF">LARSCL_LOCUS4299</name>
</gene>
<dbReference type="AlphaFoldDB" id="A0AAV1ZAD1"/>
<accession>A0AAV1ZAD1</accession>
<reference evidence="2 3" key="1">
    <citation type="submission" date="2024-04" db="EMBL/GenBank/DDBJ databases">
        <authorList>
            <person name="Rising A."/>
            <person name="Reimegard J."/>
            <person name="Sonavane S."/>
            <person name="Akerstrom W."/>
            <person name="Nylinder S."/>
            <person name="Hedman E."/>
            <person name="Kallberg Y."/>
        </authorList>
    </citation>
    <scope>NUCLEOTIDE SEQUENCE [LARGE SCALE GENOMIC DNA]</scope>
</reference>
<dbReference type="EMBL" id="CAXIEN010000035">
    <property type="protein sequence ID" value="CAL1268665.1"/>
    <property type="molecule type" value="Genomic_DNA"/>
</dbReference>
<comment type="caution">
    <text evidence="2">The sequence shown here is derived from an EMBL/GenBank/DDBJ whole genome shotgun (WGS) entry which is preliminary data.</text>
</comment>
<keyword evidence="3" id="KW-1185">Reference proteome</keyword>
<name>A0AAV1ZAD1_9ARAC</name>
<evidence type="ECO:0000256" key="1">
    <source>
        <dbReference type="SAM" id="MobiDB-lite"/>
    </source>
</evidence>
<organism evidence="2 3">
    <name type="scientific">Larinioides sclopetarius</name>
    <dbReference type="NCBI Taxonomy" id="280406"/>
    <lineage>
        <taxon>Eukaryota</taxon>
        <taxon>Metazoa</taxon>
        <taxon>Ecdysozoa</taxon>
        <taxon>Arthropoda</taxon>
        <taxon>Chelicerata</taxon>
        <taxon>Arachnida</taxon>
        <taxon>Araneae</taxon>
        <taxon>Araneomorphae</taxon>
        <taxon>Entelegynae</taxon>
        <taxon>Araneoidea</taxon>
        <taxon>Araneidae</taxon>
        <taxon>Larinioides</taxon>
    </lineage>
</organism>
<evidence type="ECO:0000313" key="2">
    <source>
        <dbReference type="EMBL" id="CAL1268665.1"/>
    </source>
</evidence>
<sequence length="102" mass="10992">MHVRGLPSPYFKENQISGAYGPSGHGVTAAAPEAAVPGVQRPSGPGQQEPELYEPSKLGGTAAAPLQLELVFKDFMDQDKKDPTDMSTRTWRLSTIGTWCFS</sequence>
<dbReference type="Proteomes" id="UP001497382">
    <property type="component" value="Unassembled WGS sequence"/>
</dbReference>
<protein>
    <submittedName>
        <fullName evidence="2">Uncharacterized protein</fullName>
    </submittedName>
</protein>
<proteinExistence type="predicted"/>
<evidence type="ECO:0000313" key="3">
    <source>
        <dbReference type="Proteomes" id="UP001497382"/>
    </source>
</evidence>
<feature type="region of interest" description="Disordered" evidence="1">
    <location>
        <begin position="1"/>
        <end position="59"/>
    </location>
</feature>